<dbReference type="Proteomes" id="UP001642900">
    <property type="component" value="Unassembled WGS sequence"/>
</dbReference>
<evidence type="ECO:0000313" key="2">
    <source>
        <dbReference type="Proteomes" id="UP001642900"/>
    </source>
</evidence>
<dbReference type="AlphaFoldDB" id="A0A6G4WN03"/>
<comment type="caution">
    <text evidence="1">The sequence shown here is derived from an EMBL/GenBank/DDBJ whole genome shotgun (WGS) entry which is preliminary data.</text>
</comment>
<dbReference type="EMBL" id="JAAKZF010000234">
    <property type="protein sequence ID" value="NGO56202.1"/>
    <property type="molecule type" value="Genomic_DNA"/>
</dbReference>
<reference evidence="1 2" key="1">
    <citation type="submission" date="2020-02" db="EMBL/GenBank/DDBJ databases">
        <title>Genome sequence of strain CCNWXJ40-4.</title>
        <authorList>
            <person name="Gao J."/>
            <person name="Sun J."/>
        </authorList>
    </citation>
    <scope>NUCLEOTIDE SEQUENCE [LARGE SCALE GENOMIC DNA]</scope>
    <source>
        <strain evidence="1 2">CCNWXJ 40-4</strain>
    </source>
</reference>
<proteinExistence type="predicted"/>
<dbReference type="RefSeq" id="WP_165034521.1">
    <property type="nucleotide sequence ID" value="NZ_JAAKZF010000234.1"/>
</dbReference>
<evidence type="ECO:0000313" key="1">
    <source>
        <dbReference type="EMBL" id="NGO56202.1"/>
    </source>
</evidence>
<sequence length="68" mass="7603">GLPRFIRDDVVSSLCLAILEGEINVNDMAAQAKVYLRAYNREYDTFQTVSLDKFTPGTKTTYLDALVA</sequence>
<keyword evidence="2" id="KW-1185">Reference proteome</keyword>
<name>A0A6G4WN03_9HYPH</name>
<accession>A0A6G4WN03</accession>
<feature type="non-terminal residue" evidence="1">
    <location>
        <position position="1"/>
    </location>
</feature>
<gene>
    <name evidence="1" type="ORF">G6N73_35545</name>
</gene>
<organism evidence="1 2">
    <name type="scientific">Allomesorhizobium camelthorni</name>
    <dbReference type="NCBI Taxonomy" id="475069"/>
    <lineage>
        <taxon>Bacteria</taxon>
        <taxon>Pseudomonadati</taxon>
        <taxon>Pseudomonadota</taxon>
        <taxon>Alphaproteobacteria</taxon>
        <taxon>Hyphomicrobiales</taxon>
        <taxon>Phyllobacteriaceae</taxon>
        <taxon>Allomesorhizobium</taxon>
    </lineage>
</organism>
<protein>
    <submittedName>
        <fullName evidence="1">Uncharacterized protein</fullName>
    </submittedName>
</protein>